<keyword evidence="2" id="KW-1185">Reference proteome</keyword>
<dbReference type="InterPro" id="IPR011701">
    <property type="entry name" value="MFS"/>
</dbReference>
<dbReference type="PANTHER" id="PTHR23513:SF6">
    <property type="entry name" value="MAJOR FACILITATOR SUPERFAMILY ASSOCIATED DOMAIN-CONTAINING PROTEIN"/>
    <property type="match status" value="1"/>
</dbReference>
<name>A0ABV6V7E9_9ACTN</name>
<evidence type="ECO:0000313" key="2">
    <source>
        <dbReference type="Proteomes" id="UP001592582"/>
    </source>
</evidence>
<accession>A0ABV6V7E9</accession>
<dbReference type="CDD" id="cd06173">
    <property type="entry name" value="MFS_MefA_like"/>
    <property type="match status" value="1"/>
</dbReference>
<dbReference type="Proteomes" id="UP001592582">
    <property type="component" value="Unassembled WGS sequence"/>
</dbReference>
<dbReference type="Gene3D" id="1.20.1250.20">
    <property type="entry name" value="MFS general substrate transporter like domains"/>
    <property type="match status" value="1"/>
</dbReference>
<comment type="caution">
    <text evidence="1">The sequence shown here is derived from an EMBL/GenBank/DDBJ whole genome shotgun (WGS) entry which is preliminary data.</text>
</comment>
<gene>
    <name evidence="1" type="ORF">ACEZDG_10165</name>
</gene>
<dbReference type="InterPro" id="IPR036259">
    <property type="entry name" value="MFS_trans_sf"/>
</dbReference>
<dbReference type="PANTHER" id="PTHR23513">
    <property type="entry name" value="INTEGRAL MEMBRANE EFFLUX PROTEIN-RELATED"/>
    <property type="match status" value="1"/>
</dbReference>
<evidence type="ECO:0000313" key="1">
    <source>
        <dbReference type="EMBL" id="MFC1409646.1"/>
    </source>
</evidence>
<proteinExistence type="predicted"/>
<reference evidence="1 2" key="1">
    <citation type="submission" date="2024-09" db="EMBL/GenBank/DDBJ databases">
        <authorList>
            <person name="Lee S.D."/>
        </authorList>
    </citation>
    <scope>NUCLEOTIDE SEQUENCE [LARGE SCALE GENOMIC DNA]</scope>
    <source>
        <strain evidence="1 2">N1-1</strain>
    </source>
</reference>
<protein>
    <submittedName>
        <fullName evidence="1">MFS transporter</fullName>
    </submittedName>
</protein>
<organism evidence="1 2">
    <name type="scientific">Streptacidiphilus alkalitolerans</name>
    <dbReference type="NCBI Taxonomy" id="3342712"/>
    <lineage>
        <taxon>Bacteria</taxon>
        <taxon>Bacillati</taxon>
        <taxon>Actinomycetota</taxon>
        <taxon>Actinomycetes</taxon>
        <taxon>Kitasatosporales</taxon>
        <taxon>Streptomycetaceae</taxon>
        <taxon>Streptacidiphilus</taxon>
    </lineage>
</organism>
<dbReference type="EMBL" id="JBHEZX010000004">
    <property type="protein sequence ID" value="MFC1409646.1"/>
    <property type="molecule type" value="Genomic_DNA"/>
</dbReference>
<sequence length="442" mass="45235">MGRTVMPGTAVQTETTADIATLIPPLRRNWRFQTLWLGSTAALTGIFATDIAYPLVILALTGSPATAGLFGFVQAAATVLCGLPAGQLVDRYDRRLVQVTAESVRVLATASIALSFALGRVTPTQLMIVGALVGAAQPFVGAARMLTVRSVVAPEQLTAALTQDEIRGSVAELAGPPLGGLLYGLARLLPFLFSTVGFALSLVSALVVRTDNAGAAARRKSVAGAEDGGIFAGIKALWRDRTVRAVVVLLFFLNASGAPLSLAAVYRLTQQGAPSWGIGLAMTGSALGGLAGAGLVRTLHRRFRPGVLLLGVVASVVLLVVLLGLVSGPWMIALVLFGTMLGIPSITVLLDVLIFRQVPDEVRGRTLTSVMTVMGLGIPLGTGSLGLLLQYVGGTGAMEVLAAVLACGTAWAALQPGLRAARWPADKAEAGAGAGGATGSAT</sequence>
<dbReference type="SUPFAM" id="SSF103473">
    <property type="entry name" value="MFS general substrate transporter"/>
    <property type="match status" value="1"/>
</dbReference>
<dbReference type="Pfam" id="PF07690">
    <property type="entry name" value="MFS_1"/>
    <property type="match status" value="1"/>
</dbReference>